<evidence type="ECO:0000256" key="1">
    <source>
        <dbReference type="SAM" id="MobiDB-lite"/>
    </source>
</evidence>
<evidence type="ECO:0000313" key="3">
    <source>
        <dbReference type="Proteomes" id="UP001341840"/>
    </source>
</evidence>
<feature type="compositionally biased region" description="Basic residues" evidence="1">
    <location>
        <begin position="89"/>
        <end position="99"/>
    </location>
</feature>
<feature type="compositionally biased region" description="Polar residues" evidence="1">
    <location>
        <begin position="28"/>
        <end position="39"/>
    </location>
</feature>
<feature type="compositionally biased region" description="Polar residues" evidence="1">
    <location>
        <begin position="124"/>
        <end position="135"/>
    </location>
</feature>
<feature type="compositionally biased region" description="Basic residues" evidence="1">
    <location>
        <begin position="1"/>
        <end position="10"/>
    </location>
</feature>
<organism evidence="2 3">
    <name type="scientific">Stylosanthes scabra</name>
    <dbReference type="NCBI Taxonomy" id="79078"/>
    <lineage>
        <taxon>Eukaryota</taxon>
        <taxon>Viridiplantae</taxon>
        <taxon>Streptophyta</taxon>
        <taxon>Embryophyta</taxon>
        <taxon>Tracheophyta</taxon>
        <taxon>Spermatophyta</taxon>
        <taxon>Magnoliopsida</taxon>
        <taxon>eudicotyledons</taxon>
        <taxon>Gunneridae</taxon>
        <taxon>Pentapetalae</taxon>
        <taxon>rosids</taxon>
        <taxon>fabids</taxon>
        <taxon>Fabales</taxon>
        <taxon>Fabaceae</taxon>
        <taxon>Papilionoideae</taxon>
        <taxon>50 kb inversion clade</taxon>
        <taxon>dalbergioids sensu lato</taxon>
        <taxon>Dalbergieae</taxon>
        <taxon>Pterocarpus clade</taxon>
        <taxon>Stylosanthes</taxon>
    </lineage>
</organism>
<dbReference type="EMBL" id="JASCZI010120849">
    <property type="protein sequence ID" value="MED6155834.1"/>
    <property type="molecule type" value="Genomic_DNA"/>
</dbReference>
<gene>
    <name evidence="2" type="ORF">PIB30_009042</name>
</gene>
<sequence>MLARGNKKSKPNSSSNSNGNSKGKVAKTTKSLSQSLPQSTKKKRAAMGPSSSQPLPPPIASNYLPTPTWSGRGRRTTAAELTSKNSSKQAKKGNQKKAAAKSSNKPSTISTSQPSKLAIKETAKPNSKPSSSQPVGSRPIFCVRHVGEPHVSPQRLKQMAKLPPRAWENIK</sequence>
<dbReference type="Proteomes" id="UP001341840">
    <property type="component" value="Unassembled WGS sequence"/>
</dbReference>
<accession>A0ABU6U4Z1</accession>
<comment type="caution">
    <text evidence="2">The sequence shown here is derived from an EMBL/GenBank/DDBJ whole genome shotgun (WGS) entry which is preliminary data.</text>
</comment>
<feature type="region of interest" description="Disordered" evidence="1">
    <location>
        <begin position="1"/>
        <end position="171"/>
    </location>
</feature>
<feature type="compositionally biased region" description="Polar residues" evidence="1">
    <location>
        <begin position="106"/>
        <end position="115"/>
    </location>
</feature>
<feature type="compositionally biased region" description="Low complexity" evidence="1">
    <location>
        <begin position="11"/>
        <end position="23"/>
    </location>
</feature>
<keyword evidence="3" id="KW-1185">Reference proteome</keyword>
<protein>
    <submittedName>
        <fullName evidence="2">Uncharacterized protein</fullName>
    </submittedName>
</protein>
<evidence type="ECO:0000313" key="2">
    <source>
        <dbReference type="EMBL" id="MED6155834.1"/>
    </source>
</evidence>
<reference evidence="2 3" key="1">
    <citation type="journal article" date="2023" name="Plants (Basel)">
        <title>Bridging the Gap: Combining Genomics and Transcriptomics Approaches to Understand Stylosanthes scabra, an Orphan Legume from the Brazilian Caatinga.</title>
        <authorList>
            <person name="Ferreira-Neto J.R.C."/>
            <person name="da Silva M.D."/>
            <person name="Binneck E."/>
            <person name="de Melo N.F."/>
            <person name="da Silva R.H."/>
            <person name="de Melo A.L.T.M."/>
            <person name="Pandolfi V."/>
            <person name="Bustamante F.O."/>
            <person name="Brasileiro-Vidal A.C."/>
            <person name="Benko-Iseppon A.M."/>
        </authorList>
    </citation>
    <scope>NUCLEOTIDE SEQUENCE [LARGE SCALE GENOMIC DNA]</scope>
    <source>
        <tissue evidence="2">Leaves</tissue>
    </source>
</reference>
<proteinExistence type="predicted"/>
<name>A0ABU6U4Z1_9FABA</name>